<organism evidence="3 4">
    <name type="scientific">Caerostris darwini</name>
    <dbReference type="NCBI Taxonomy" id="1538125"/>
    <lineage>
        <taxon>Eukaryota</taxon>
        <taxon>Metazoa</taxon>
        <taxon>Ecdysozoa</taxon>
        <taxon>Arthropoda</taxon>
        <taxon>Chelicerata</taxon>
        <taxon>Arachnida</taxon>
        <taxon>Araneae</taxon>
        <taxon>Araneomorphae</taxon>
        <taxon>Entelegynae</taxon>
        <taxon>Araneoidea</taxon>
        <taxon>Araneidae</taxon>
        <taxon>Caerostris</taxon>
    </lineage>
</organism>
<proteinExistence type="predicted"/>
<keyword evidence="4" id="KW-1185">Reference proteome</keyword>
<name>A0AAV4W0G1_9ARAC</name>
<evidence type="ECO:0000256" key="1">
    <source>
        <dbReference type="SAM" id="SignalP"/>
    </source>
</evidence>
<dbReference type="EMBL" id="BPLQ01013881">
    <property type="protein sequence ID" value="GIY75639.1"/>
    <property type="molecule type" value="Genomic_DNA"/>
</dbReference>
<evidence type="ECO:0000313" key="4">
    <source>
        <dbReference type="Proteomes" id="UP001054837"/>
    </source>
</evidence>
<dbReference type="AlphaFoldDB" id="A0AAV4W0G1"/>
<dbReference type="EMBL" id="BPLQ01013881">
    <property type="protein sequence ID" value="GIY75684.1"/>
    <property type="molecule type" value="Genomic_DNA"/>
</dbReference>
<feature type="chain" id="PRO_5044714471" description="Secreted protein" evidence="1">
    <location>
        <begin position="21"/>
        <end position="96"/>
    </location>
</feature>
<keyword evidence="1" id="KW-0732">Signal</keyword>
<protein>
    <recommendedName>
        <fullName evidence="5">Secreted protein</fullName>
    </recommendedName>
</protein>
<evidence type="ECO:0000313" key="3">
    <source>
        <dbReference type="EMBL" id="GIY75684.1"/>
    </source>
</evidence>
<feature type="signal peptide" evidence="1">
    <location>
        <begin position="1"/>
        <end position="20"/>
    </location>
</feature>
<gene>
    <name evidence="2" type="ORF">CDAR_560171</name>
    <name evidence="3" type="ORF">CDAR_560431</name>
</gene>
<comment type="caution">
    <text evidence="3">The sequence shown here is derived from an EMBL/GenBank/DDBJ whole genome shotgun (WGS) entry which is preliminary data.</text>
</comment>
<evidence type="ECO:0008006" key="5">
    <source>
        <dbReference type="Google" id="ProtNLM"/>
    </source>
</evidence>
<reference evidence="3 4" key="1">
    <citation type="submission" date="2021-06" db="EMBL/GenBank/DDBJ databases">
        <title>Caerostris darwini draft genome.</title>
        <authorList>
            <person name="Kono N."/>
            <person name="Arakawa K."/>
        </authorList>
    </citation>
    <scope>NUCLEOTIDE SEQUENCE [LARGE SCALE GENOMIC DNA]</scope>
</reference>
<sequence length="96" mass="11223">MAKGSLVSLCLILIVNEFHGEPAVLWCLPERVIDYQISCIKIDERRVKYPRYFAHPTPLWKRIYLHFEKLSLSWCTMYRVPFGKGRGVHRGFGRGA</sequence>
<accession>A0AAV4W0G1</accession>
<evidence type="ECO:0000313" key="2">
    <source>
        <dbReference type="EMBL" id="GIY75639.1"/>
    </source>
</evidence>
<dbReference type="Proteomes" id="UP001054837">
    <property type="component" value="Unassembled WGS sequence"/>
</dbReference>